<feature type="compositionally biased region" description="Acidic residues" evidence="1">
    <location>
        <begin position="48"/>
        <end position="59"/>
    </location>
</feature>
<name>A0A0M3JKQ2_ANISI</name>
<feature type="compositionally biased region" description="Polar residues" evidence="1">
    <location>
        <begin position="1"/>
        <end position="47"/>
    </location>
</feature>
<feature type="region of interest" description="Disordered" evidence="1">
    <location>
        <begin position="1"/>
        <end position="59"/>
    </location>
</feature>
<dbReference type="WBParaSite" id="ASIM_0000836001-mRNA-1">
    <property type="protein sequence ID" value="ASIM_0000836001-mRNA-1"/>
    <property type="gene ID" value="ASIM_0000836001"/>
</dbReference>
<evidence type="ECO:0000313" key="4">
    <source>
        <dbReference type="Proteomes" id="UP000267096"/>
    </source>
</evidence>
<gene>
    <name evidence="2" type="ORF">ASIM_LOCUS7989</name>
    <name evidence="3" type="ORF">ASIM_LOCUS8106</name>
</gene>
<evidence type="ECO:0000313" key="5">
    <source>
        <dbReference type="WBParaSite" id="ASIM_0000822801-mRNA-1"/>
    </source>
</evidence>
<organism evidence="5">
    <name type="scientific">Anisakis simplex</name>
    <name type="common">Herring worm</name>
    <dbReference type="NCBI Taxonomy" id="6269"/>
    <lineage>
        <taxon>Eukaryota</taxon>
        <taxon>Metazoa</taxon>
        <taxon>Ecdysozoa</taxon>
        <taxon>Nematoda</taxon>
        <taxon>Chromadorea</taxon>
        <taxon>Rhabditida</taxon>
        <taxon>Spirurina</taxon>
        <taxon>Ascaridomorpha</taxon>
        <taxon>Ascaridoidea</taxon>
        <taxon>Anisakidae</taxon>
        <taxon>Anisakis</taxon>
        <taxon>Anisakis simplex complex</taxon>
    </lineage>
</organism>
<evidence type="ECO:0000313" key="2">
    <source>
        <dbReference type="EMBL" id="VDK30518.1"/>
    </source>
</evidence>
<dbReference type="EMBL" id="UYRR01021118">
    <property type="protein sequence ID" value="VDK30819.1"/>
    <property type="molecule type" value="Genomic_DNA"/>
</dbReference>
<dbReference type="EMBL" id="UYRR01020567">
    <property type="protein sequence ID" value="VDK30518.1"/>
    <property type="molecule type" value="Genomic_DNA"/>
</dbReference>
<keyword evidence="4" id="KW-1185">Reference proteome</keyword>
<accession>A0A0M3JKQ2</accession>
<reference evidence="5 6" key="1">
    <citation type="submission" date="2017-02" db="UniProtKB">
        <authorList>
            <consortium name="WormBaseParasite"/>
        </authorList>
    </citation>
    <scope>IDENTIFICATION</scope>
</reference>
<evidence type="ECO:0000313" key="3">
    <source>
        <dbReference type="EMBL" id="VDK30819.1"/>
    </source>
</evidence>
<evidence type="ECO:0000256" key="1">
    <source>
        <dbReference type="SAM" id="MobiDB-lite"/>
    </source>
</evidence>
<dbReference type="WBParaSite" id="ASIM_0000822801-mRNA-1">
    <property type="protein sequence ID" value="ASIM_0000822801-mRNA-1"/>
    <property type="gene ID" value="ASIM_0000822801"/>
</dbReference>
<proteinExistence type="predicted"/>
<reference evidence="2 4" key="2">
    <citation type="submission" date="2018-11" db="EMBL/GenBank/DDBJ databases">
        <authorList>
            <consortium name="Pathogen Informatics"/>
        </authorList>
    </citation>
    <scope>NUCLEOTIDE SEQUENCE [LARGE SCALE GENOMIC DNA]</scope>
</reference>
<dbReference type="AlphaFoldDB" id="A0A0M3JKQ2"/>
<protein>
    <submittedName>
        <fullName evidence="2 5">Uncharacterized protein</fullName>
    </submittedName>
</protein>
<sequence>MSTQNQHHQPPTTAQSQHVFSISSSDGIFNVSGNVANITGQSGAGTDSTEDGPDIVELP</sequence>
<dbReference type="Proteomes" id="UP000267096">
    <property type="component" value="Unassembled WGS sequence"/>
</dbReference>
<evidence type="ECO:0000313" key="6">
    <source>
        <dbReference type="WBParaSite" id="ASIM_0000836001-mRNA-1"/>
    </source>
</evidence>